<evidence type="ECO:0000256" key="1">
    <source>
        <dbReference type="ARBA" id="ARBA00005454"/>
    </source>
</evidence>
<dbReference type="GO" id="GO:0003924">
    <property type="term" value="F:GTPase activity"/>
    <property type="evidence" value="ECO:0007669"/>
    <property type="project" value="UniProtKB-UniRule"/>
</dbReference>
<dbReference type="InterPro" id="IPR035647">
    <property type="entry name" value="EFG_III/V"/>
</dbReference>
<dbReference type="PROSITE" id="PS51722">
    <property type="entry name" value="G_TR_2"/>
    <property type="match status" value="1"/>
</dbReference>
<dbReference type="InterPro" id="IPR035654">
    <property type="entry name" value="LepA_IV"/>
</dbReference>
<dbReference type="Pfam" id="PF06421">
    <property type="entry name" value="LepA_C"/>
    <property type="match status" value="1"/>
</dbReference>
<dbReference type="InterPro" id="IPR000640">
    <property type="entry name" value="EFG_V-like"/>
</dbReference>
<evidence type="ECO:0000256" key="2">
    <source>
        <dbReference type="ARBA" id="ARBA00022741"/>
    </source>
</evidence>
<dbReference type="CDD" id="cd03709">
    <property type="entry name" value="lepA_C"/>
    <property type="match status" value="1"/>
</dbReference>
<evidence type="ECO:0000256" key="8">
    <source>
        <dbReference type="ARBA" id="ARBA00023136"/>
    </source>
</evidence>
<keyword evidence="3 9" id="KW-0999">Mitochondrion inner membrane</keyword>
<dbReference type="SUPFAM" id="SSF54980">
    <property type="entry name" value="EF-G C-terminal domain-like"/>
    <property type="match status" value="2"/>
</dbReference>
<dbReference type="NCBIfam" id="TIGR00231">
    <property type="entry name" value="small_GTP"/>
    <property type="match status" value="1"/>
</dbReference>
<dbReference type="PANTHER" id="PTHR43512:SF7">
    <property type="entry name" value="TRANSLATION FACTOR GUF1, MITOCHONDRIAL"/>
    <property type="match status" value="1"/>
</dbReference>
<dbReference type="Gene3D" id="3.30.70.240">
    <property type="match status" value="1"/>
</dbReference>
<dbReference type="Gene3D" id="2.40.30.10">
    <property type="entry name" value="Translation factors"/>
    <property type="match status" value="1"/>
</dbReference>
<dbReference type="HOGENOM" id="CLU_009995_3_3_1"/>
<dbReference type="OrthoDB" id="1074at2759"/>
<dbReference type="FunFam" id="3.30.70.870:FF:000004">
    <property type="entry name" value="Translation factor GUF1, mitochondrial"/>
    <property type="match status" value="1"/>
</dbReference>
<evidence type="ECO:0000259" key="10">
    <source>
        <dbReference type="PROSITE" id="PS51722"/>
    </source>
</evidence>
<keyword evidence="8 9" id="KW-0472">Membrane</keyword>
<dbReference type="GO" id="GO:0045727">
    <property type="term" value="P:positive regulation of translation"/>
    <property type="evidence" value="ECO:0007669"/>
    <property type="project" value="UniProtKB-UniRule"/>
</dbReference>
<dbReference type="InterPro" id="IPR031157">
    <property type="entry name" value="G_TR_CS"/>
</dbReference>
<dbReference type="PANTHER" id="PTHR43512">
    <property type="entry name" value="TRANSLATION FACTOR GUF1-RELATED"/>
    <property type="match status" value="1"/>
</dbReference>
<dbReference type="GO" id="GO:0005743">
    <property type="term" value="C:mitochondrial inner membrane"/>
    <property type="evidence" value="ECO:0007669"/>
    <property type="project" value="UniProtKB-SubCell"/>
</dbReference>
<comment type="function">
    <text evidence="9">Promotes mitochondrial protein synthesis. May act as a fidelity factor of the translation reaction, by catalyzing a one-codon backward translocation of tRNAs on improperly translocated ribosomes. Binds to mitochondrial ribosomes in a GTP-dependent manner.</text>
</comment>
<keyword evidence="7 9" id="KW-0342">GTP-binding</keyword>
<accession>A0A098VX41</accession>
<organism evidence="11 12">
    <name type="scientific">Mitosporidium daphniae</name>
    <dbReference type="NCBI Taxonomy" id="1485682"/>
    <lineage>
        <taxon>Eukaryota</taxon>
        <taxon>Fungi</taxon>
        <taxon>Fungi incertae sedis</taxon>
        <taxon>Microsporidia</taxon>
        <taxon>Mitosporidium</taxon>
    </lineage>
</organism>
<dbReference type="Gene3D" id="3.40.50.300">
    <property type="entry name" value="P-loop containing nucleotide triphosphate hydrolases"/>
    <property type="match status" value="1"/>
</dbReference>
<sequence length="670" mass="74782">MKFKNLIRHGWPFRKFCTASASILASMEFPIERIRNFCIIAHVDHGKSTLADRLLEICNGETNQYGLSTPSLDTLLVEKQRGITVKAQTASFIYRSSGENDVPYLLNLIDTPGHIDFSYEVSRAIAACQGALLLVDASQGVQAQTVANFWLAFSQGLCVIPIANKTDLPTANLASIGDQIEANFEIPRNSIIPLSAKTGENVITYAPLRALLFDSKYDSYKGVVCHIFVVDGKYRAFANSPGEQIQFSSNGKKFEVLELGFITPQLVSGKKLSTGQVGYVCLGIKDPREICFIGDTIFHPHSAKLITPLPGFQKAKSKVFAGLYPQEPSEYNMLKDSIEKLLLNDSSISICCDASDALGRGWRLGFLGSLHMDVFQQRLLQEFGAEVIFTSPTVLYKINYKGSRGTQYISSTSEFPGIEESPDILSIEEPMVRLTLIVQQEAIGPILSLLLGRRGVHQQMSMVDSNRTLIGFRLPLAEIIVDFFDTVQSISSGFVTFDYEEDGYEESDLVKISCLVNRKVVPDLSLICHRSKIQGIGKTLISTLKELIPRQQFEVALQAAVGGHVISRDNVKAYRKDVTAKLYGGDPTRRMKLLEHQKEGKKKLKMIGDVEVPQEAFLAINQHKKKSRYFSQCWPLEEIKNAYNKHPINGRNKNGDVEGHRKVWNWQLQN</sequence>
<dbReference type="PRINTS" id="PR00315">
    <property type="entry name" value="ELONGATNFCT"/>
</dbReference>
<gene>
    <name evidence="11" type="ORF">DI09_18p220</name>
</gene>
<comment type="subcellular location">
    <subcellularLocation>
        <location evidence="9">Mitochondrion inner membrane</location>
        <topology evidence="9">Peripheral membrane protein</topology>
        <orientation evidence="9">Matrix side</orientation>
    </subcellularLocation>
</comment>
<dbReference type="Pfam" id="PF00679">
    <property type="entry name" value="EFG_C"/>
    <property type="match status" value="1"/>
</dbReference>
<dbReference type="EMBL" id="JMKJ01000099">
    <property type="protein sequence ID" value="KGG52316.1"/>
    <property type="molecule type" value="Genomic_DNA"/>
</dbReference>
<dbReference type="AlphaFoldDB" id="A0A098VX41"/>
<dbReference type="NCBIfam" id="TIGR01393">
    <property type="entry name" value="lepA"/>
    <property type="match status" value="1"/>
</dbReference>
<dbReference type="InterPro" id="IPR009000">
    <property type="entry name" value="Transl_B-barrel_sf"/>
</dbReference>
<evidence type="ECO:0000313" key="11">
    <source>
        <dbReference type="EMBL" id="KGG52316.1"/>
    </source>
</evidence>
<evidence type="ECO:0000256" key="7">
    <source>
        <dbReference type="ARBA" id="ARBA00023134"/>
    </source>
</evidence>
<name>A0A098VX41_9MICR</name>
<dbReference type="GO" id="GO:0005759">
    <property type="term" value="C:mitochondrial matrix"/>
    <property type="evidence" value="ECO:0007669"/>
    <property type="project" value="UniProtKB-UniRule"/>
</dbReference>
<comment type="similarity">
    <text evidence="9">Belongs to the GTP-binding elongation factor family. LepA subfamily.</text>
</comment>
<evidence type="ECO:0000256" key="5">
    <source>
        <dbReference type="ARBA" id="ARBA00022917"/>
    </source>
</evidence>
<dbReference type="FunFam" id="2.40.30.10:FF:000015">
    <property type="entry name" value="Translation factor GUF1, mitochondrial"/>
    <property type="match status" value="1"/>
</dbReference>
<comment type="caution">
    <text evidence="11">The sequence shown here is derived from an EMBL/GenBank/DDBJ whole genome shotgun (WGS) entry which is preliminary data.</text>
</comment>
<dbReference type="GO" id="GO:0005525">
    <property type="term" value="F:GTP binding"/>
    <property type="evidence" value="ECO:0007669"/>
    <property type="project" value="UniProtKB-UniRule"/>
</dbReference>
<dbReference type="VEuPathDB" id="MicrosporidiaDB:DI09_18p220"/>
<keyword evidence="6 9" id="KW-0496">Mitochondrion</keyword>
<dbReference type="InterPro" id="IPR000795">
    <property type="entry name" value="T_Tr_GTP-bd_dom"/>
</dbReference>
<keyword evidence="5 9" id="KW-0648">Protein biosynthesis</keyword>
<keyword evidence="2 9" id="KW-0547">Nucleotide-binding</keyword>
<feature type="domain" description="Tr-type G" evidence="10">
    <location>
        <begin position="32"/>
        <end position="217"/>
    </location>
</feature>
<keyword evidence="4 9" id="KW-0378">Hydrolase</keyword>
<comment type="caution">
    <text evidence="9">Lacks conserved residue(s) required for the propagation of feature annotation.</text>
</comment>
<evidence type="ECO:0000313" key="12">
    <source>
        <dbReference type="Proteomes" id="UP000029725"/>
    </source>
</evidence>
<reference evidence="11 12" key="1">
    <citation type="submission" date="2014-04" db="EMBL/GenBank/DDBJ databases">
        <title>A new species of microsporidia sheds light on the evolution of extreme parasitism.</title>
        <authorList>
            <person name="Haag K.L."/>
            <person name="James T.Y."/>
            <person name="Larsson R."/>
            <person name="Schaer T.M."/>
            <person name="Refardt D."/>
            <person name="Pombert J.-F."/>
            <person name="Ebert D."/>
        </authorList>
    </citation>
    <scope>NUCLEOTIDE SEQUENCE [LARGE SCALE GENOMIC DNA]</scope>
    <source>
        <strain evidence="11 12">UGP3</strain>
        <tissue evidence="11">Spores</tissue>
    </source>
</reference>
<evidence type="ECO:0000256" key="6">
    <source>
        <dbReference type="ARBA" id="ARBA00023128"/>
    </source>
</evidence>
<comment type="similarity">
    <text evidence="1">Belongs to the TRAFAC class translation factor GTPase superfamily. Classic translation factor GTPase family. LepA subfamily.</text>
</comment>
<dbReference type="GO" id="GO:0097177">
    <property type="term" value="F:mitochondrial ribosome binding"/>
    <property type="evidence" value="ECO:0007669"/>
    <property type="project" value="TreeGrafter"/>
</dbReference>
<dbReference type="Proteomes" id="UP000029725">
    <property type="component" value="Unassembled WGS sequence"/>
</dbReference>
<proteinExistence type="inferred from homology"/>
<dbReference type="SUPFAM" id="SSF52540">
    <property type="entry name" value="P-loop containing nucleoside triphosphate hydrolases"/>
    <property type="match status" value="1"/>
</dbReference>
<feature type="binding site" evidence="9">
    <location>
        <begin position="110"/>
        <end position="114"/>
    </location>
    <ligand>
        <name>GTP</name>
        <dbReference type="ChEBI" id="CHEBI:37565"/>
    </ligand>
</feature>
<dbReference type="SUPFAM" id="SSF50447">
    <property type="entry name" value="Translation proteins"/>
    <property type="match status" value="1"/>
</dbReference>
<dbReference type="Gene3D" id="3.30.70.2570">
    <property type="entry name" value="Elongation factor 4, C-terminal domain"/>
    <property type="match status" value="1"/>
</dbReference>
<evidence type="ECO:0000256" key="4">
    <source>
        <dbReference type="ARBA" id="ARBA00022801"/>
    </source>
</evidence>
<dbReference type="Gene3D" id="3.30.70.870">
    <property type="entry name" value="Elongation Factor G (Translational Gtpase), domain 3"/>
    <property type="match status" value="1"/>
</dbReference>
<dbReference type="InterPro" id="IPR038363">
    <property type="entry name" value="LepA_C_sf"/>
</dbReference>
<dbReference type="CDD" id="cd03699">
    <property type="entry name" value="EF4_II"/>
    <property type="match status" value="1"/>
</dbReference>
<feature type="binding site" evidence="9">
    <location>
        <begin position="41"/>
        <end position="48"/>
    </location>
    <ligand>
        <name>GTP</name>
        <dbReference type="ChEBI" id="CHEBI:37565"/>
    </ligand>
</feature>
<dbReference type="PROSITE" id="PS00301">
    <property type="entry name" value="G_TR_1"/>
    <property type="match status" value="1"/>
</dbReference>
<dbReference type="GO" id="GO:0006412">
    <property type="term" value="P:translation"/>
    <property type="evidence" value="ECO:0007669"/>
    <property type="project" value="UniProtKB-KW"/>
</dbReference>
<dbReference type="InterPro" id="IPR005225">
    <property type="entry name" value="Small_GTP-bd"/>
</dbReference>
<dbReference type="GeneID" id="25258800"/>
<dbReference type="RefSeq" id="XP_013238743.1">
    <property type="nucleotide sequence ID" value="XM_013383289.1"/>
</dbReference>
<dbReference type="FunFam" id="3.30.70.2570:FF:000001">
    <property type="entry name" value="Translation factor GUF1, mitochondrial"/>
    <property type="match status" value="1"/>
</dbReference>
<evidence type="ECO:0000256" key="9">
    <source>
        <dbReference type="HAMAP-Rule" id="MF_03137"/>
    </source>
</evidence>
<dbReference type="HAMAP" id="MF_00071">
    <property type="entry name" value="LepA"/>
    <property type="match status" value="1"/>
</dbReference>
<dbReference type="InterPro" id="IPR013842">
    <property type="entry name" value="LepA_CTD"/>
</dbReference>
<dbReference type="InterPro" id="IPR027417">
    <property type="entry name" value="P-loop_NTPase"/>
</dbReference>
<comment type="catalytic activity">
    <reaction evidence="9">
        <text>GTP + H2O = GDP + phosphate + H(+)</text>
        <dbReference type="Rhea" id="RHEA:19669"/>
        <dbReference type="ChEBI" id="CHEBI:15377"/>
        <dbReference type="ChEBI" id="CHEBI:15378"/>
        <dbReference type="ChEBI" id="CHEBI:37565"/>
        <dbReference type="ChEBI" id="CHEBI:43474"/>
        <dbReference type="ChEBI" id="CHEBI:58189"/>
        <dbReference type="EC" id="3.6.5.n1"/>
    </reaction>
</comment>
<dbReference type="Pfam" id="PF00009">
    <property type="entry name" value="GTP_EFTU"/>
    <property type="match status" value="1"/>
</dbReference>
<evidence type="ECO:0000256" key="3">
    <source>
        <dbReference type="ARBA" id="ARBA00022792"/>
    </source>
</evidence>
<dbReference type="InterPro" id="IPR006297">
    <property type="entry name" value="EF-4"/>
</dbReference>
<protein>
    <recommendedName>
        <fullName evidence="10">Tr-type G domain-containing protein</fullName>
    </recommendedName>
</protein>
<keyword evidence="12" id="KW-1185">Reference proteome</keyword>